<reference evidence="8 9" key="1">
    <citation type="submission" date="2022-01" db="EMBL/GenBank/DDBJ databases">
        <title>Paraglaciecola sp. G1-23.</title>
        <authorList>
            <person name="Jin M.S."/>
            <person name="Han D.M."/>
            <person name="Kim H.M."/>
            <person name="Jeon C.O."/>
        </authorList>
    </citation>
    <scope>NUCLEOTIDE SEQUENCE [LARGE SCALE GENOMIC DNA]</scope>
    <source>
        <strain evidence="8 9">G1-23</strain>
    </source>
</reference>
<evidence type="ECO:0000313" key="9">
    <source>
        <dbReference type="Proteomes" id="UP001521137"/>
    </source>
</evidence>
<dbReference type="SUPFAM" id="SSF48576">
    <property type="entry name" value="Terpenoid synthases"/>
    <property type="match status" value="1"/>
</dbReference>
<gene>
    <name evidence="8" type="primary">ispA</name>
    <name evidence="8" type="ORF">L0668_08855</name>
</gene>
<dbReference type="SFLD" id="SFLDG01017">
    <property type="entry name" value="Polyprenyl_Transferase_Like"/>
    <property type="match status" value="1"/>
</dbReference>
<comment type="similarity">
    <text evidence="2 7">Belongs to the FPP/GGPP synthase family.</text>
</comment>
<evidence type="ECO:0000256" key="2">
    <source>
        <dbReference type="ARBA" id="ARBA00006706"/>
    </source>
</evidence>
<dbReference type="EMBL" id="JAKGAS010000004">
    <property type="protein sequence ID" value="MCF2948212.1"/>
    <property type="molecule type" value="Genomic_DNA"/>
</dbReference>
<dbReference type="PROSITE" id="PS00723">
    <property type="entry name" value="POLYPRENYL_SYNTHASE_1"/>
    <property type="match status" value="1"/>
</dbReference>
<sequence length="294" mass="32446">MNLVQYQQAIKNRVDSNLTQQINSLPDHAESLKQAMLYALLIGGKRMRPFLVYAAGEMLGVSAEDLNGPAMAIEAIHAYSLIHDDLPAMDDDELRRGHPTCHIKFDEATAILAGDALQTLAFEILCDYSMSQENKRIELVKILSKASGFHGMCGGQAMDLAATDKQISQQQLESLHSKKTGALLIACVEMAIALAADISEQNKQYLLKFAQTIGLAFQVQDDILDVTSDSKTLGKPQGSDQEQNKSTYPAMLGLAEAQTYLEELHQQALQALRALPYNTQILQSFTDFVIHRTY</sequence>
<dbReference type="InterPro" id="IPR008949">
    <property type="entry name" value="Isoprenoid_synthase_dom_sf"/>
</dbReference>
<proteinExistence type="inferred from homology"/>
<evidence type="ECO:0000256" key="1">
    <source>
        <dbReference type="ARBA" id="ARBA00001946"/>
    </source>
</evidence>
<dbReference type="GO" id="GO:0004337">
    <property type="term" value="F:(2E,6E)-farnesyl diphosphate synthase activity"/>
    <property type="evidence" value="ECO:0007669"/>
    <property type="project" value="UniProtKB-EC"/>
</dbReference>
<keyword evidence="3 7" id="KW-0808">Transferase</keyword>
<name>A0ABS9D721_9ALTE</name>
<evidence type="ECO:0000256" key="5">
    <source>
        <dbReference type="ARBA" id="ARBA00022842"/>
    </source>
</evidence>
<evidence type="ECO:0000256" key="3">
    <source>
        <dbReference type="ARBA" id="ARBA00022679"/>
    </source>
</evidence>
<keyword evidence="5" id="KW-0460">Magnesium</keyword>
<evidence type="ECO:0000256" key="6">
    <source>
        <dbReference type="ARBA" id="ARBA00023229"/>
    </source>
</evidence>
<evidence type="ECO:0000313" key="8">
    <source>
        <dbReference type="EMBL" id="MCF2948212.1"/>
    </source>
</evidence>
<dbReference type="InterPro" id="IPR053378">
    <property type="entry name" value="Prenyl_diphosphate_synthase"/>
</dbReference>
<organism evidence="8 9">
    <name type="scientific">Paraglaciecola algarum</name>
    <dbReference type="NCBI Taxonomy" id="3050085"/>
    <lineage>
        <taxon>Bacteria</taxon>
        <taxon>Pseudomonadati</taxon>
        <taxon>Pseudomonadota</taxon>
        <taxon>Gammaproteobacteria</taxon>
        <taxon>Alteromonadales</taxon>
        <taxon>Alteromonadaceae</taxon>
        <taxon>Paraglaciecola</taxon>
    </lineage>
</organism>
<dbReference type="PANTHER" id="PTHR43281:SF1">
    <property type="entry name" value="FARNESYL DIPHOSPHATE SYNTHASE"/>
    <property type="match status" value="1"/>
</dbReference>
<dbReference type="InterPro" id="IPR033749">
    <property type="entry name" value="Polyprenyl_synt_CS"/>
</dbReference>
<keyword evidence="4" id="KW-0479">Metal-binding</keyword>
<accession>A0ABS9D721</accession>
<comment type="caution">
    <text evidence="8">The sequence shown here is derived from an EMBL/GenBank/DDBJ whole genome shotgun (WGS) entry which is preliminary data.</text>
</comment>
<dbReference type="Pfam" id="PF00348">
    <property type="entry name" value="polyprenyl_synt"/>
    <property type="match status" value="1"/>
</dbReference>
<evidence type="ECO:0000256" key="7">
    <source>
        <dbReference type="RuleBase" id="RU004466"/>
    </source>
</evidence>
<dbReference type="PANTHER" id="PTHR43281">
    <property type="entry name" value="FARNESYL DIPHOSPHATE SYNTHASE"/>
    <property type="match status" value="1"/>
</dbReference>
<keyword evidence="9" id="KW-1185">Reference proteome</keyword>
<dbReference type="InterPro" id="IPR000092">
    <property type="entry name" value="Polyprenyl_synt"/>
</dbReference>
<dbReference type="NCBIfam" id="NF045485">
    <property type="entry name" value="FPPsyn"/>
    <property type="match status" value="1"/>
</dbReference>
<keyword evidence="6" id="KW-0414">Isoprene biosynthesis</keyword>
<dbReference type="CDD" id="cd00685">
    <property type="entry name" value="Trans_IPPS_HT"/>
    <property type="match status" value="1"/>
</dbReference>
<dbReference type="NCBIfam" id="NF007877">
    <property type="entry name" value="PRK10581.1"/>
    <property type="match status" value="1"/>
</dbReference>
<dbReference type="PROSITE" id="PS00444">
    <property type="entry name" value="POLYPRENYL_SYNTHASE_2"/>
    <property type="match status" value="1"/>
</dbReference>
<dbReference type="Proteomes" id="UP001521137">
    <property type="component" value="Unassembled WGS sequence"/>
</dbReference>
<dbReference type="RefSeq" id="WP_235311872.1">
    <property type="nucleotide sequence ID" value="NZ_JAKGAS010000004.1"/>
</dbReference>
<evidence type="ECO:0000256" key="4">
    <source>
        <dbReference type="ARBA" id="ARBA00022723"/>
    </source>
</evidence>
<comment type="cofactor">
    <cofactor evidence="1">
        <name>Mg(2+)</name>
        <dbReference type="ChEBI" id="CHEBI:18420"/>
    </cofactor>
</comment>
<dbReference type="Gene3D" id="1.10.600.10">
    <property type="entry name" value="Farnesyl Diphosphate Synthase"/>
    <property type="match status" value="1"/>
</dbReference>
<dbReference type="EC" id="2.5.1.10" evidence="8"/>
<protein>
    <submittedName>
        <fullName evidence="8">(2E,6E)-farnesyl diphosphate synthase</fullName>
        <ecNumber evidence="8">2.5.1.10</ecNumber>
    </submittedName>
</protein>
<dbReference type="SFLD" id="SFLDS00005">
    <property type="entry name" value="Isoprenoid_Synthase_Type_I"/>
    <property type="match status" value="1"/>
</dbReference>